<reference evidence="3" key="2">
    <citation type="submission" date="2024-04" db="EMBL/GenBank/DDBJ databases">
        <authorList>
            <person name="Chen Y."/>
            <person name="Shah S."/>
            <person name="Dougan E. K."/>
            <person name="Thang M."/>
            <person name="Chan C."/>
        </authorList>
    </citation>
    <scope>NUCLEOTIDE SEQUENCE [LARGE SCALE GENOMIC DNA]</scope>
</reference>
<dbReference type="EMBL" id="CAMXCT010003502">
    <property type="protein sequence ID" value="CAI4004822.1"/>
    <property type="molecule type" value="Genomic_DNA"/>
</dbReference>
<comment type="caution">
    <text evidence="2">The sequence shown here is derived from an EMBL/GenBank/DDBJ whole genome shotgun (WGS) entry which is preliminary data.</text>
</comment>
<dbReference type="PANTHER" id="PTHR33802:SF1">
    <property type="entry name" value="XK-RELATED PROTEIN"/>
    <property type="match status" value="1"/>
</dbReference>
<name>A0A9P1D832_9DINO</name>
<keyword evidence="4" id="KW-1185">Reference proteome</keyword>
<feature type="transmembrane region" description="Helical" evidence="1">
    <location>
        <begin position="114"/>
        <end position="133"/>
    </location>
</feature>
<dbReference type="OrthoDB" id="422620at2759"/>
<evidence type="ECO:0000313" key="4">
    <source>
        <dbReference type="Proteomes" id="UP001152797"/>
    </source>
</evidence>
<feature type="transmembrane region" description="Helical" evidence="1">
    <location>
        <begin position="145"/>
        <end position="167"/>
    </location>
</feature>
<dbReference type="EMBL" id="CAMXCT020003502">
    <property type="protein sequence ID" value="CAL1158197.1"/>
    <property type="molecule type" value="Genomic_DNA"/>
</dbReference>
<evidence type="ECO:0000313" key="3">
    <source>
        <dbReference type="EMBL" id="CAL1158197.1"/>
    </source>
</evidence>
<evidence type="ECO:0000256" key="1">
    <source>
        <dbReference type="SAM" id="Phobius"/>
    </source>
</evidence>
<feature type="transmembrane region" description="Helical" evidence="1">
    <location>
        <begin position="246"/>
        <end position="265"/>
    </location>
</feature>
<dbReference type="PANTHER" id="PTHR33802">
    <property type="entry name" value="SI:CH211-161H7.5-RELATED"/>
    <property type="match status" value="1"/>
</dbReference>
<feature type="transmembrane region" description="Helical" evidence="1">
    <location>
        <begin position="48"/>
        <end position="68"/>
    </location>
</feature>
<organism evidence="2">
    <name type="scientific">Cladocopium goreaui</name>
    <dbReference type="NCBI Taxonomy" id="2562237"/>
    <lineage>
        <taxon>Eukaryota</taxon>
        <taxon>Sar</taxon>
        <taxon>Alveolata</taxon>
        <taxon>Dinophyceae</taxon>
        <taxon>Suessiales</taxon>
        <taxon>Symbiodiniaceae</taxon>
        <taxon>Cladocopium</taxon>
    </lineage>
</organism>
<sequence length="297" mass="31488">MVVEQVAVVVSFVLSLVVNGLSSTGILGGQSIGEISDENPTYVTPDGLTFSVWAVIYTLELILVIRQIQPADDMEALLQRSCPLTGLSVRWRLVLAFLTNAIWLPVYVNLYFGVALLIIVTYLVFLLSIFGDLNTMTAPGFCEWLTFCAGIACNASWVVVATCANAFTVAGTFGWKDEFGVAGTPFAASVVAVVVAVIGIFMGVLRSDLAWSLVVSWALAGLYRMHTVANPESFPEEAMSRHLALVAIWCSGVVLLASLFGTFLVSSNGAFSGSKGLPGAVPLSLPLATNPRVATVG</sequence>
<gene>
    <name evidence="2" type="ORF">C1SCF055_LOCUS30592</name>
</gene>
<dbReference type="Proteomes" id="UP001152797">
    <property type="component" value="Unassembled WGS sequence"/>
</dbReference>
<keyword evidence="1" id="KW-1133">Transmembrane helix</keyword>
<keyword evidence="1" id="KW-0812">Transmembrane</keyword>
<dbReference type="EMBL" id="CAMXCT030003502">
    <property type="protein sequence ID" value="CAL4792134.1"/>
    <property type="molecule type" value="Genomic_DNA"/>
</dbReference>
<accession>A0A9P1D832</accession>
<dbReference type="AlphaFoldDB" id="A0A9P1D832"/>
<proteinExistence type="predicted"/>
<keyword evidence="1" id="KW-0472">Membrane</keyword>
<evidence type="ECO:0000313" key="2">
    <source>
        <dbReference type="EMBL" id="CAI4004822.1"/>
    </source>
</evidence>
<feature type="transmembrane region" description="Helical" evidence="1">
    <location>
        <begin position="179"/>
        <end position="202"/>
    </location>
</feature>
<reference evidence="2" key="1">
    <citation type="submission" date="2022-10" db="EMBL/GenBank/DDBJ databases">
        <authorList>
            <person name="Chen Y."/>
            <person name="Dougan E. K."/>
            <person name="Chan C."/>
            <person name="Rhodes N."/>
            <person name="Thang M."/>
        </authorList>
    </citation>
    <scope>NUCLEOTIDE SEQUENCE</scope>
</reference>
<protein>
    <submittedName>
        <fullName evidence="2">Uncharacterized protein</fullName>
    </submittedName>
</protein>